<dbReference type="GO" id="GO:0008483">
    <property type="term" value="F:transaminase activity"/>
    <property type="evidence" value="ECO:0007669"/>
    <property type="project" value="UniProtKB-KW"/>
</dbReference>
<dbReference type="AlphaFoldDB" id="A0A1I2YGK7"/>
<name>A0A1I2YGK7_9BACT</name>
<keyword evidence="9" id="KW-1185">Reference proteome</keyword>
<dbReference type="Proteomes" id="UP000198724">
    <property type="component" value="Unassembled WGS sequence"/>
</dbReference>
<dbReference type="Gene3D" id="3.90.1150.10">
    <property type="entry name" value="Aspartate Aminotransferase, domain 1"/>
    <property type="match status" value="1"/>
</dbReference>
<evidence type="ECO:0000256" key="2">
    <source>
        <dbReference type="ARBA" id="ARBA00007441"/>
    </source>
</evidence>
<evidence type="ECO:0000256" key="3">
    <source>
        <dbReference type="ARBA" id="ARBA00022576"/>
    </source>
</evidence>
<reference evidence="9" key="1">
    <citation type="submission" date="2016-10" db="EMBL/GenBank/DDBJ databases">
        <authorList>
            <person name="Varghese N."/>
            <person name="Submissions S."/>
        </authorList>
    </citation>
    <scope>NUCLEOTIDE SEQUENCE [LARGE SCALE GENOMIC DNA]</scope>
    <source>
        <strain evidence="9">LP51</strain>
    </source>
</reference>
<accession>A0A1I2YGK7</accession>
<organism evidence="8 9">
    <name type="scientific">Pontibacter chinhatensis</name>
    <dbReference type="NCBI Taxonomy" id="1436961"/>
    <lineage>
        <taxon>Bacteria</taxon>
        <taxon>Pseudomonadati</taxon>
        <taxon>Bacteroidota</taxon>
        <taxon>Cytophagia</taxon>
        <taxon>Cytophagales</taxon>
        <taxon>Hymenobacteraceae</taxon>
        <taxon>Pontibacter</taxon>
    </lineage>
</organism>
<keyword evidence="4 6" id="KW-0808">Transferase</keyword>
<evidence type="ECO:0000256" key="6">
    <source>
        <dbReference type="RuleBase" id="RU000481"/>
    </source>
</evidence>
<dbReference type="STRING" id="1436961.SAMN05421739_10865"/>
<dbReference type="SUPFAM" id="SSF53383">
    <property type="entry name" value="PLP-dependent transferases"/>
    <property type="match status" value="1"/>
</dbReference>
<dbReference type="EC" id="2.6.1.-" evidence="6"/>
<gene>
    <name evidence="8" type="ORF">SAMN05421739_10865</name>
</gene>
<dbReference type="InterPro" id="IPR015421">
    <property type="entry name" value="PyrdxlP-dep_Trfase_major"/>
</dbReference>
<evidence type="ECO:0000256" key="5">
    <source>
        <dbReference type="ARBA" id="ARBA00022898"/>
    </source>
</evidence>
<dbReference type="OrthoDB" id="1489696at2"/>
<dbReference type="InterPro" id="IPR050596">
    <property type="entry name" value="AspAT/PAT-like"/>
</dbReference>
<evidence type="ECO:0000256" key="4">
    <source>
        <dbReference type="ARBA" id="ARBA00022679"/>
    </source>
</evidence>
<dbReference type="Gene3D" id="3.40.640.10">
    <property type="entry name" value="Type I PLP-dependent aspartate aminotransferase-like (Major domain)"/>
    <property type="match status" value="1"/>
</dbReference>
<dbReference type="InterPro" id="IPR015424">
    <property type="entry name" value="PyrdxlP-dep_Trfase"/>
</dbReference>
<evidence type="ECO:0000259" key="7">
    <source>
        <dbReference type="Pfam" id="PF00155"/>
    </source>
</evidence>
<dbReference type="Pfam" id="PF00155">
    <property type="entry name" value="Aminotran_1_2"/>
    <property type="match status" value="1"/>
</dbReference>
<keyword evidence="3 6" id="KW-0032">Aminotransferase</keyword>
<comment type="similarity">
    <text evidence="2 6">Belongs to the class-I pyridoxal-phosphate-dependent aminotransferase family.</text>
</comment>
<sequence>MRETEEAKAILSDRILSLAESQTIAMAKKARELAAKGYDVINLSFGEPDFQTPQYIKDAAKQAIDEGFTFYTPVPGYPELRQEISKKFKRDNNLDYAPEQIVVSTGAKQSIANAVLCLVNPGDEVIIFSPYWVSYEEIVKLAEGIPVPIMGRLENDYKVTAEQLEKAITSNTKLVMYSSPCNPTGAVFEEEELRAIASVLEKYPQVHVIADEIYEYINFSGKHFSIANIDAIRDRVVTVNGFSKGYAMTGWRVGYLAASREIAAACDKMQSQITSGTCSIAQKAGAAALKGGNASALEMAEAYRRRRDLVLDLMNDIPGFKTYLPNGAFYIFPDVSAYFGKQFEGKTMESAEDLSMFILSDAHVAVVSGEAFGAPQCIRFSFAASDEKLVEAMRRIKNSLAKLQ</sequence>
<dbReference type="RefSeq" id="WP_092104713.1">
    <property type="nucleotide sequence ID" value="NZ_FOOT01000008.1"/>
</dbReference>
<keyword evidence="5" id="KW-0663">Pyridoxal phosphate</keyword>
<dbReference type="PANTHER" id="PTHR46383:SF1">
    <property type="entry name" value="ASPARTATE AMINOTRANSFERASE"/>
    <property type="match status" value="1"/>
</dbReference>
<dbReference type="PROSITE" id="PS00105">
    <property type="entry name" value="AA_TRANSFER_CLASS_1"/>
    <property type="match status" value="1"/>
</dbReference>
<dbReference type="InterPro" id="IPR015422">
    <property type="entry name" value="PyrdxlP-dep_Trfase_small"/>
</dbReference>
<dbReference type="CDD" id="cd00609">
    <property type="entry name" value="AAT_like"/>
    <property type="match status" value="1"/>
</dbReference>
<dbReference type="EMBL" id="FOOT01000008">
    <property type="protein sequence ID" value="SFH24738.1"/>
    <property type="molecule type" value="Genomic_DNA"/>
</dbReference>
<dbReference type="FunFam" id="3.40.640.10:FF:000033">
    <property type="entry name" value="Aspartate aminotransferase"/>
    <property type="match status" value="1"/>
</dbReference>
<evidence type="ECO:0000313" key="9">
    <source>
        <dbReference type="Proteomes" id="UP000198724"/>
    </source>
</evidence>
<protein>
    <recommendedName>
        <fullName evidence="6">Aminotransferase</fullName>
        <ecNumber evidence="6">2.6.1.-</ecNumber>
    </recommendedName>
</protein>
<comment type="cofactor">
    <cofactor evidence="1 6">
        <name>pyridoxal 5'-phosphate</name>
        <dbReference type="ChEBI" id="CHEBI:597326"/>
    </cofactor>
</comment>
<feature type="domain" description="Aminotransferase class I/classII large" evidence="7">
    <location>
        <begin position="39"/>
        <end position="396"/>
    </location>
</feature>
<evidence type="ECO:0000256" key="1">
    <source>
        <dbReference type="ARBA" id="ARBA00001933"/>
    </source>
</evidence>
<dbReference type="PANTHER" id="PTHR46383">
    <property type="entry name" value="ASPARTATE AMINOTRANSFERASE"/>
    <property type="match status" value="1"/>
</dbReference>
<dbReference type="InterPro" id="IPR004838">
    <property type="entry name" value="NHTrfase_class1_PyrdxlP-BS"/>
</dbReference>
<dbReference type="GO" id="GO:0030170">
    <property type="term" value="F:pyridoxal phosphate binding"/>
    <property type="evidence" value="ECO:0007669"/>
    <property type="project" value="InterPro"/>
</dbReference>
<dbReference type="GO" id="GO:0006520">
    <property type="term" value="P:amino acid metabolic process"/>
    <property type="evidence" value="ECO:0007669"/>
    <property type="project" value="InterPro"/>
</dbReference>
<dbReference type="InterPro" id="IPR004839">
    <property type="entry name" value="Aminotransferase_I/II_large"/>
</dbReference>
<proteinExistence type="inferred from homology"/>
<evidence type="ECO:0000313" key="8">
    <source>
        <dbReference type="EMBL" id="SFH24738.1"/>
    </source>
</evidence>